<reference evidence="1" key="2">
    <citation type="submission" date="2017-10" db="EMBL/GenBank/DDBJ databases">
        <title>Ladona fulva Genome sequencing and assembly.</title>
        <authorList>
            <person name="Murali S."/>
            <person name="Richards S."/>
            <person name="Bandaranaike D."/>
            <person name="Bellair M."/>
            <person name="Blankenburg K."/>
            <person name="Chao H."/>
            <person name="Dinh H."/>
            <person name="Doddapaneni H."/>
            <person name="Dugan-Rocha S."/>
            <person name="Elkadiri S."/>
            <person name="Gnanaolivu R."/>
            <person name="Hernandez B."/>
            <person name="Skinner E."/>
            <person name="Javaid M."/>
            <person name="Lee S."/>
            <person name="Li M."/>
            <person name="Ming W."/>
            <person name="Munidasa M."/>
            <person name="Muniz J."/>
            <person name="Nguyen L."/>
            <person name="Hughes D."/>
            <person name="Osuji N."/>
            <person name="Pu L.-L."/>
            <person name="Puazo M."/>
            <person name="Qu C."/>
            <person name="Quiroz J."/>
            <person name="Raj R."/>
            <person name="Weissenberger G."/>
            <person name="Xin Y."/>
            <person name="Zou X."/>
            <person name="Han Y."/>
            <person name="Worley K."/>
            <person name="Muzny D."/>
            <person name="Gibbs R."/>
        </authorList>
    </citation>
    <scope>NUCLEOTIDE SEQUENCE</scope>
    <source>
        <strain evidence="1">Sampled in the wild</strain>
    </source>
</reference>
<evidence type="ECO:0000313" key="1">
    <source>
        <dbReference type="EMBL" id="KAG8237931.1"/>
    </source>
</evidence>
<name>A0A8K0KMA0_LADFU</name>
<evidence type="ECO:0000313" key="2">
    <source>
        <dbReference type="Proteomes" id="UP000792457"/>
    </source>
</evidence>
<organism evidence="1 2">
    <name type="scientific">Ladona fulva</name>
    <name type="common">Scarce chaser dragonfly</name>
    <name type="synonym">Libellula fulva</name>
    <dbReference type="NCBI Taxonomy" id="123851"/>
    <lineage>
        <taxon>Eukaryota</taxon>
        <taxon>Metazoa</taxon>
        <taxon>Ecdysozoa</taxon>
        <taxon>Arthropoda</taxon>
        <taxon>Hexapoda</taxon>
        <taxon>Insecta</taxon>
        <taxon>Pterygota</taxon>
        <taxon>Palaeoptera</taxon>
        <taxon>Odonata</taxon>
        <taxon>Epiprocta</taxon>
        <taxon>Anisoptera</taxon>
        <taxon>Libelluloidea</taxon>
        <taxon>Libellulidae</taxon>
        <taxon>Ladona</taxon>
    </lineage>
</organism>
<reference evidence="1" key="1">
    <citation type="submission" date="2013-04" db="EMBL/GenBank/DDBJ databases">
        <authorList>
            <person name="Qu J."/>
            <person name="Murali S.C."/>
            <person name="Bandaranaike D."/>
            <person name="Bellair M."/>
            <person name="Blankenburg K."/>
            <person name="Chao H."/>
            <person name="Dinh H."/>
            <person name="Doddapaneni H."/>
            <person name="Downs B."/>
            <person name="Dugan-Rocha S."/>
            <person name="Elkadiri S."/>
            <person name="Gnanaolivu R.D."/>
            <person name="Hernandez B."/>
            <person name="Javaid M."/>
            <person name="Jayaseelan J.C."/>
            <person name="Lee S."/>
            <person name="Li M."/>
            <person name="Ming W."/>
            <person name="Munidasa M."/>
            <person name="Muniz J."/>
            <person name="Nguyen L."/>
            <person name="Ongeri F."/>
            <person name="Osuji N."/>
            <person name="Pu L.-L."/>
            <person name="Puazo M."/>
            <person name="Qu C."/>
            <person name="Quiroz J."/>
            <person name="Raj R."/>
            <person name="Weissenberger G."/>
            <person name="Xin Y."/>
            <person name="Zou X."/>
            <person name="Han Y."/>
            <person name="Richards S."/>
            <person name="Worley K."/>
            <person name="Muzny D."/>
            <person name="Gibbs R."/>
        </authorList>
    </citation>
    <scope>NUCLEOTIDE SEQUENCE</scope>
    <source>
        <strain evidence="1">Sampled in the wild</strain>
    </source>
</reference>
<protein>
    <submittedName>
        <fullName evidence="1">Uncharacterized protein</fullName>
    </submittedName>
</protein>
<comment type="caution">
    <text evidence="1">The sequence shown here is derived from an EMBL/GenBank/DDBJ whole genome shotgun (WGS) entry which is preliminary data.</text>
</comment>
<sequence>MNSNWPNPIEKKLEPFHKCESELTIENGCIFWDSKMVIPKELQSAVLCELHEGHPELDGQTWIEKLRKLFVSACIAKTNDQKQLKLLSAHGSFQNNHGTNYILILLDLCMVSTEIYFSHHQGTLGFFWTHGAIAKKKQRFAFRARVIPKDATLSKLDLQDAFHQLPIQPQFMDLYGIYTGEAY</sequence>
<proteinExistence type="predicted"/>
<dbReference type="Proteomes" id="UP000792457">
    <property type="component" value="Unassembled WGS sequence"/>
</dbReference>
<accession>A0A8K0KMA0</accession>
<dbReference type="EMBL" id="KZ309248">
    <property type="protein sequence ID" value="KAG8237931.1"/>
    <property type="molecule type" value="Genomic_DNA"/>
</dbReference>
<dbReference type="AlphaFoldDB" id="A0A8K0KMA0"/>
<keyword evidence="2" id="KW-1185">Reference proteome</keyword>
<dbReference type="OrthoDB" id="2286242at2759"/>
<gene>
    <name evidence="1" type="ORF">J437_LFUL017463</name>
</gene>